<evidence type="ECO:0000256" key="9">
    <source>
        <dbReference type="SAM" id="Phobius"/>
    </source>
</evidence>
<dbReference type="PROSITE" id="PS50109">
    <property type="entry name" value="HIS_KIN"/>
    <property type="match status" value="1"/>
</dbReference>
<reference evidence="14" key="1">
    <citation type="submission" date="2015-11" db="EMBL/GenBank/DDBJ databases">
        <authorList>
            <person name="Seth-Smith H.M.B."/>
        </authorList>
    </citation>
    <scope>NUCLEOTIDE SEQUENCE [LARGE SCALE GENOMIC DNA]</scope>
    <source>
        <strain evidence="14">2013Ark11</strain>
    </source>
</reference>
<comment type="catalytic activity">
    <reaction evidence="1">
        <text>ATP + protein L-histidine = ADP + protein N-phospho-L-histidine.</text>
        <dbReference type="EC" id="2.7.13.3"/>
    </reaction>
</comment>
<dbReference type="InterPro" id="IPR004358">
    <property type="entry name" value="Sig_transdc_His_kin-like_C"/>
</dbReference>
<dbReference type="PROSITE" id="PS50112">
    <property type="entry name" value="PAS"/>
    <property type="match status" value="1"/>
</dbReference>
<dbReference type="EMBL" id="LN906597">
    <property type="protein sequence ID" value="CUT18213.1"/>
    <property type="molecule type" value="Genomic_DNA"/>
</dbReference>
<keyword evidence="8" id="KW-0902">Two-component regulatory system</keyword>
<dbReference type="Pfam" id="PF02518">
    <property type="entry name" value="HATPase_c"/>
    <property type="match status" value="1"/>
</dbReference>
<dbReference type="SMART" id="SM00388">
    <property type="entry name" value="HisKA"/>
    <property type="match status" value="1"/>
</dbReference>
<accession>A0A0S4M363</accession>
<evidence type="ECO:0000256" key="3">
    <source>
        <dbReference type="ARBA" id="ARBA00022553"/>
    </source>
</evidence>
<keyword evidence="4" id="KW-0808">Transferase</keyword>
<gene>
    <name evidence="13" type="ORF">Ark11_1413</name>
</gene>
<keyword evidence="9" id="KW-1133">Transmembrane helix</keyword>
<dbReference type="InterPro" id="IPR036097">
    <property type="entry name" value="HisK_dim/P_sf"/>
</dbReference>
<evidence type="ECO:0000313" key="13">
    <source>
        <dbReference type="EMBL" id="CUT18213.1"/>
    </source>
</evidence>
<dbReference type="RefSeq" id="WP_092343360.1">
    <property type="nucleotide sequence ID" value="NZ_FLSL01000097.1"/>
</dbReference>
<protein>
    <recommendedName>
        <fullName evidence="2">histidine kinase</fullName>
        <ecNumber evidence="2">2.7.13.3</ecNumber>
    </recommendedName>
</protein>
<evidence type="ECO:0000256" key="5">
    <source>
        <dbReference type="ARBA" id="ARBA00022741"/>
    </source>
</evidence>
<dbReference type="SUPFAM" id="SSF55785">
    <property type="entry name" value="PYP-like sensor domain (PAS domain)"/>
    <property type="match status" value="3"/>
</dbReference>
<evidence type="ECO:0000256" key="6">
    <source>
        <dbReference type="ARBA" id="ARBA00022777"/>
    </source>
</evidence>
<name>A0A0S4M363_9BURK</name>
<dbReference type="InterPro" id="IPR003661">
    <property type="entry name" value="HisK_dim/P_dom"/>
</dbReference>
<dbReference type="SMART" id="SM00387">
    <property type="entry name" value="HATPase_c"/>
    <property type="match status" value="1"/>
</dbReference>
<dbReference type="OrthoDB" id="1931120at2"/>
<dbReference type="AlphaFoldDB" id="A0A0S4M363"/>
<dbReference type="PANTHER" id="PTHR43065:SF10">
    <property type="entry name" value="PEROXIDE STRESS-ACTIVATED HISTIDINE KINASE MAK3"/>
    <property type="match status" value="1"/>
</dbReference>
<dbReference type="Gene3D" id="3.30.565.10">
    <property type="entry name" value="Histidine kinase-like ATPase, C-terminal domain"/>
    <property type="match status" value="1"/>
</dbReference>
<proteinExistence type="predicted"/>
<evidence type="ECO:0000256" key="7">
    <source>
        <dbReference type="ARBA" id="ARBA00022840"/>
    </source>
</evidence>
<dbReference type="PROSITE" id="PS50113">
    <property type="entry name" value="PAC"/>
    <property type="match status" value="1"/>
</dbReference>
<dbReference type="GO" id="GO:0000155">
    <property type="term" value="F:phosphorelay sensor kinase activity"/>
    <property type="evidence" value="ECO:0007669"/>
    <property type="project" value="InterPro"/>
</dbReference>
<feature type="transmembrane region" description="Helical" evidence="9">
    <location>
        <begin position="20"/>
        <end position="39"/>
    </location>
</feature>
<feature type="domain" description="PAS" evidence="11">
    <location>
        <begin position="424"/>
        <end position="469"/>
    </location>
</feature>
<evidence type="ECO:0000256" key="8">
    <source>
        <dbReference type="ARBA" id="ARBA00023012"/>
    </source>
</evidence>
<dbReference type="PRINTS" id="PR00344">
    <property type="entry name" value="BCTRLSENSOR"/>
</dbReference>
<dbReference type="InterPro" id="IPR036890">
    <property type="entry name" value="HATPase_C_sf"/>
</dbReference>
<keyword evidence="5" id="KW-0547">Nucleotide-binding</keyword>
<dbReference type="NCBIfam" id="TIGR00229">
    <property type="entry name" value="sensory_box"/>
    <property type="match status" value="2"/>
</dbReference>
<dbReference type="SUPFAM" id="SSF55874">
    <property type="entry name" value="ATPase domain of HSP90 chaperone/DNA topoisomerase II/histidine kinase"/>
    <property type="match status" value="1"/>
</dbReference>
<dbReference type="CDD" id="cd00130">
    <property type="entry name" value="PAS"/>
    <property type="match status" value="1"/>
</dbReference>
<dbReference type="Pfam" id="PF13426">
    <property type="entry name" value="PAS_9"/>
    <property type="match status" value="1"/>
</dbReference>
<dbReference type="InterPro" id="IPR035965">
    <property type="entry name" value="PAS-like_dom_sf"/>
</dbReference>
<dbReference type="STRING" id="1561003.Ark11_1413"/>
<dbReference type="SUPFAM" id="SSF47384">
    <property type="entry name" value="Homodimeric domain of signal transducing histidine kinase"/>
    <property type="match status" value="1"/>
</dbReference>
<dbReference type="InterPro" id="IPR000014">
    <property type="entry name" value="PAS"/>
</dbReference>
<dbReference type="GO" id="GO:0042802">
    <property type="term" value="F:identical protein binding"/>
    <property type="evidence" value="ECO:0007669"/>
    <property type="project" value="UniProtKB-ARBA"/>
</dbReference>
<dbReference type="FunFam" id="3.30.565.10:FF:000042">
    <property type="entry name" value="Two-component sensor histidine kinase KdpD"/>
    <property type="match status" value="1"/>
</dbReference>
<dbReference type="Gene3D" id="3.30.450.20">
    <property type="entry name" value="PAS domain"/>
    <property type="match status" value="3"/>
</dbReference>
<feature type="domain" description="PAC" evidence="12">
    <location>
        <begin position="500"/>
        <end position="552"/>
    </location>
</feature>
<dbReference type="SMART" id="SM00091">
    <property type="entry name" value="PAS"/>
    <property type="match status" value="3"/>
</dbReference>
<evidence type="ECO:0000256" key="1">
    <source>
        <dbReference type="ARBA" id="ARBA00000085"/>
    </source>
</evidence>
<dbReference type="InterPro" id="IPR003594">
    <property type="entry name" value="HATPase_dom"/>
</dbReference>
<dbReference type="PANTHER" id="PTHR43065">
    <property type="entry name" value="SENSOR HISTIDINE KINASE"/>
    <property type="match status" value="1"/>
</dbReference>
<organism evidence="13 14">
    <name type="scientific">Candidatus Ichthyocystis hellenicum</name>
    <dbReference type="NCBI Taxonomy" id="1561003"/>
    <lineage>
        <taxon>Bacteria</taxon>
        <taxon>Pseudomonadati</taxon>
        <taxon>Pseudomonadota</taxon>
        <taxon>Betaproteobacteria</taxon>
        <taxon>Burkholderiales</taxon>
        <taxon>Candidatus Ichthyocystis</taxon>
    </lineage>
</organism>
<dbReference type="InterPro" id="IPR000700">
    <property type="entry name" value="PAS-assoc_C"/>
</dbReference>
<dbReference type="Proteomes" id="UP000198651">
    <property type="component" value="Chromosome I"/>
</dbReference>
<evidence type="ECO:0000256" key="4">
    <source>
        <dbReference type="ARBA" id="ARBA00022679"/>
    </source>
</evidence>
<evidence type="ECO:0000259" key="12">
    <source>
        <dbReference type="PROSITE" id="PS50113"/>
    </source>
</evidence>
<dbReference type="GO" id="GO:0005524">
    <property type="term" value="F:ATP binding"/>
    <property type="evidence" value="ECO:0007669"/>
    <property type="project" value="UniProtKB-KW"/>
</dbReference>
<keyword evidence="14" id="KW-1185">Reference proteome</keyword>
<sequence>MDHKVITRWMKKYSVVLKRYFSLSPTAAASLLFIIVFFFSSKNFHDKLEHDNFSQDALLYASLIHRQFLSDMEFADPMLLQFLSNVGSRGSCSRLEKQFSMRRDLLKIFAIDANNSLVSACGTHINQEDIVSASVKSFAEKNFSNTSKGSFVADIFIEGMPIFPESSYFVAYYPKFYDGKYVGALAFLYQSHNFFSDIVPLHIGTQSCIEIMDSSDSKVLASSKGCSVIVTKGGSNPYRYERVTTIRDNRHVFDFRVIGVEPSYSSLENYIRLSTWMILIISVIFLLFYRSKSHYIQTQRRDLLGLSLAALCVFDREFRFCRVNEIFTSYAGSMLHVIGQELTKFVSPECYDLVEEKLNKILSGSVKRVFFEAEFVFNNSSDGSTDGDRYWLVWEIHDSSDGEYFTAIAQDITAHKKIQRALIKEKAFRQAIGDSMITGVQVTDMNGTVTYVNHAFSSMTGYSVSECLNTYLPFPYELNKVGFLLEDFIKEGCDKSRFGSGLEVRVMKKDGTDFEAHLYVSPLTDQNKNTFGWIFSVIDVTEKNRVRRILENNHQQFTTVINSLEAAVCVFDQLQLRVLFYNAYYHKNFGSSPDMHLQLCRSVPKASRSGSDQYASAEVYVESLQRWFEVRVRLIPWVDGRQPVVMSVSTDITKRKIAEQLYQQQQEKVQQTSHLITMGEMASSLSHELNQPLTAISNYSTGSIARLESGMMNLDEVLKVMRKNAFQADRAGRIIRSIRDFVKKNEPRFFLCNMNELLAEAVEFAEVDASKRNISIELVVDSQLPPISVDPILIQQVLINFIKNAVDAMQDSIDRVIRIEALVRDEVLEVSVFDRGHGINPDAMDKLFAPFFTTKTEGMGMGLNICRSIVEYHKGRLWAESNPGGGSIFRFTLPCVID</sequence>
<dbReference type="EC" id="2.7.13.3" evidence="2"/>
<keyword evidence="6 13" id="KW-0418">Kinase</keyword>
<dbReference type="Gene3D" id="1.10.287.130">
    <property type="match status" value="1"/>
</dbReference>
<dbReference type="InterPro" id="IPR005467">
    <property type="entry name" value="His_kinase_dom"/>
</dbReference>
<feature type="domain" description="Histidine kinase" evidence="10">
    <location>
        <begin position="684"/>
        <end position="897"/>
    </location>
</feature>
<evidence type="ECO:0000313" key="14">
    <source>
        <dbReference type="Proteomes" id="UP000198651"/>
    </source>
</evidence>
<evidence type="ECO:0000256" key="2">
    <source>
        <dbReference type="ARBA" id="ARBA00012438"/>
    </source>
</evidence>
<keyword evidence="9" id="KW-0812">Transmembrane</keyword>
<evidence type="ECO:0000259" key="11">
    <source>
        <dbReference type="PROSITE" id="PS50112"/>
    </source>
</evidence>
<dbReference type="Pfam" id="PF00512">
    <property type="entry name" value="HisKA"/>
    <property type="match status" value="1"/>
</dbReference>
<keyword evidence="3" id="KW-0597">Phosphoprotein</keyword>
<dbReference type="CDD" id="cd00082">
    <property type="entry name" value="HisKA"/>
    <property type="match status" value="1"/>
</dbReference>
<keyword evidence="7" id="KW-0067">ATP-binding</keyword>
<evidence type="ECO:0000259" key="10">
    <source>
        <dbReference type="PROSITE" id="PS50109"/>
    </source>
</evidence>
<keyword evidence="9" id="KW-0472">Membrane</keyword>